<feature type="transmembrane region" description="Helical" evidence="2">
    <location>
        <begin position="20"/>
        <end position="39"/>
    </location>
</feature>
<feature type="transmembrane region" description="Helical" evidence="2">
    <location>
        <begin position="784"/>
        <end position="800"/>
    </location>
</feature>
<keyword evidence="2" id="KW-0472">Membrane</keyword>
<evidence type="ECO:0000313" key="4">
    <source>
        <dbReference type="Proteomes" id="UP000664277"/>
    </source>
</evidence>
<feature type="transmembrane region" description="Helical" evidence="2">
    <location>
        <begin position="184"/>
        <end position="205"/>
    </location>
</feature>
<evidence type="ECO:0000256" key="2">
    <source>
        <dbReference type="SAM" id="Phobius"/>
    </source>
</evidence>
<feature type="transmembrane region" description="Helical" evidence="2">
    <location>
        <begin position="160"/>
        <end position="178"/>
    </location>
</feature>
<feature type="region of interest" description="Disordered" evidence="1">
    <location>
        <begin position="958"/>
        <end position="998"/>
    </location>
</feature>
<feature type="transmembrane region" description="Helical" evidence="2">
    <location>
        <begin position="755"/>
        <end position="772"/>
    </location>
</feature>
<gene>
    <name evidence="3" type="ORF">J0M35_15675</name>
</gene>
<feature type="compositionally biased region" description="Polar residues" evidence="1">
    <location>
        <begin position="958"/>
        <end position="991"/>
    </location>
</feature>
<feature type="transmembrane region" description="Helical" evidence="2">
    <location>
        <begin position="131"/>
        <end position="153"/>
    </location>
</feature>
<comment type="caution">
    <text evidence="3">The sequence shown here is derived from an EMBL/GenBank/DDBJ whole genome shotgun (WGS) entry which is preliminary data.</text>
</comment>
<accession>A0A8J7TN84</accession>
<feature type="transmembrane region" description="Helical" evidence="2">
    <location>
        <begin position="684"/>
        <end position="701"/>
    </location>
</feature>
<name>A0A8J7TN84_9BACT</name>
<feature type="transmembrane region" description="Helical" evidence="2">
    <location>
        <begin position="598"/>
        <end position="617"/>
    </location>
</feature>
<feature type="transmembrane region" description="Helical" evidence="2">
    <location>
        <begin position="472"/>
        <end position="491"/>
    </location>
</feature>
<feature type="transmembrane region" description="Helical" evidence="2">
    <location>
        <begin position="497"/>
        <end position="515"/>
    </location>
</feature>
<feature type="transmembrane region" description="Helical" evidence="2">
    <location>
        <begin position="721"/>
        <end position="743"/>
    </location>
</feature>
<feature type="transmembrane region" description="Helical" evidence="2">
    <location>
        <begin position="566"/>
        <end position="586"/>
    </location>
</feature>
<keyword evidence="2" id="KW-0812">Transmembrane</keyword>
<feature type="transmembrane region" description="Helical" evidence="2">
    <location>
        <begin position="382"/>
        <end position="404"/>
    </location>
</feature>
<feature type="transmembrane region" description="Helical" evidence="2">
    <location>
        <begin position="654"/>
        <end position="672"/>
    </location>
</feature>
<feature type="transmembrane region" description="Helical" evidence="2">
    <location>
        <begin position="443"/>
        <end position="460"/>
    </location>
</feature>
<proteinExistence type="predicted"/>
<organism evidence="3 4">
    <name type="scientific">Candidatus Obscuribacter phosphatis</name>
    <dbReference type="NCBI Taxonomy" id="1906157"/>
    <lineage>
        <taxon>Bacteria</taxon>
        <taxon>Bacillati</taxon>
        <taxon>Candidatus Melainabacteria</taxon>
        <taxon>Candidatus Obscuribacterales</taxon>
        <taxon>Candidatus Obscuribacteraceae</taxon>
        <taxon>Candidatus Obscuribacter</taxon>
    </lineage>
</organism>
<sequence>MNPVQLIATLRKLGNYLAGLFPSLAKLADLIFGKLFALLQESPGYDRFKELLEKKEIAALSAIFQRFYWRPYSDDRLSHSASEDFAPEAFKIVRPLLQLAILSVLLIPFTGENFPFQRVSLETFASFKSTAPVWSIYLWQLLFALSWSALLAGLALSNRLGFLAGALASLYFLATTSITIPRDFWNALLGASVLVNLHLSESALARHTRTANLGSRVNLLLVSVAVGVQIMVMTPLKPLICESLKLQNAYAGIPSGVICGAILGLLLLTLVNLTLKYTHKNTHENTHENPQENSDATALDKATLKSYRLSAALMLFFLFANLSRSNAGVTAGLDLSSLSLSNAYLWPVWYFIGIGIMHKLISSSKVIARSLPDLVPAKYLSPLLLTLLPAALVCTTADTITLFFTNLPINAATTFLSTQSFAFYKVLSPFLFSDTQTRISTTWFSYVLMFDLYLVICFALTKCLSTELINRLFYLTALAYFLICEYLFQFHSFARTVKHSLILSLFFAVWLIWLMHTVGWNMSRQSSKLWPERGRILIYAAIVGLCVLEIHARLASLDFRINNEIFLAMFKGVIEVGPPYYLYILANKRLTTLPIKPSSLFKFFALGGLLSGLSNLFDKLSFCLNSNQAFTTFLANQVYRFSNYGTPSIYCPSSLSALVLKMVLYLTLLFALKKQIGKKDKSDSYTAFALMSLAGGIAAFSHSMVDLPLPTNFRLLFAPTAVYTSFNINLLNTFALAWLPAIFVSLFKAKAKPKYILALVSFAILLAGTINFELNSAFLRAADYIYQYAFLLIVSMALALQKLINTVELSQTDIDTVDDDKTRQKTTKVLETSLYVLLAAGIIWSGISNHPKLTQGVLDWQAVNDLIYIRQDMGSSYILFTGKIPKAVGGNVQDERGRAMAVAKQILSQAATSGKYENLNVLSIEEPAHMNASLVLRYSFQAKEKVLIYALRNKQENSTGEESQISQVSRPSQENSPNKESTNLDSTNLDRTNQESRREADKLYWAGTTAIVDDGADYIYYTIFGPPTKADHNEAELTIMVNKRSTPQQKNI</sequence>
<feature type="transmembrane region" description="Helical" evidence="2">
    <location>
        <begin position="217"/>
        <end position="236"/>
    </location>
</feature>
<dbReference type="EMBL" id="JAFLCK010000025">
    <property type="protein sequence ID" value="MBN8661806.1"/>
    <property type="molecule type" value="Genomic_DNA"/>
</dbReference>
<evidence type="ECO:0000313" key="3">
    <source>
        <dbReference type="EMBL" id="MBN8661806.1"/>
    </source>
</evidence>
<feature type="transmembrane region" description="Helical" evidence="2">
    <location>
        <begin position="536"/>
        <end position="554"/>
    </location>
</feature>
<feature type="transmembrane region" description="Helical" evidence="2">
    <location>
        <begin position="306"/>
        <end position="323"/>
    </location>
</feature>
<feature type="transmembrane region" description="Helical" evidence="2">
    <location>
        <begin position="248"/>
        <end position="271"/>
    </location>
</feature>
<dbReference type="AlphaFoldDB" id="A0A8J7TN84"/>
<keyword evidence="2" id="KW-1133">Transmembrane helix</keyword>
<reference evidence="3" key="1">
    <citation type="submission" date="2021-02" db="EMBL/GenBank/DDBJ databases">
        <title>Genome-Resolved Metagenomics of a Microbial Community Performing Photosynthetic Biological Nutrient Removal.</title>
        <authorList>
            <person name="Mcdaniel E.A."/>
        </authorList>
    </citation>
    <scope>NUCLEOTIDE SEQUENCE</scope>
    <source>
        <strain evidence="3">UWPOB_OBS1</strain>
    </source>
</reference>
<protein>
    <submittedName>
        <fullName evidence="3">Uncharacterized protein</fullName>
    </submittedName>
</protein>
<feature type="transmembrane region" description="Helical" evidence="2">
    <location>
        <begin position="829"/>
        <end position="847"/>
    </location>
</feature>
<dbReference type="Proteomes" id="UP000664277">
    <property type="component" value="Unassembled WGS sequence"/>
</dbReference>
<evidence type="ECO:0000256" key="1">
    <source>
        <dbReference type="SAM" id="MobiDB-lite"/>
    </source>
</evidence>
<feature type="transmembrane region" description="Helical" evidence="2">
    <location>
        <begin position="343"/>
        <end position="361"/>
    </location>
</feature>